<feature type="compositionally biased region" description="Polar residues" evidence="3">
    <location>
        <begin position="107"/>
        <end position="121"/>
    </location>
</feature>
<proteinExistence type="predicted"/>
<dbReference type="GO" id="GO:0003713">
    <property type="term" value="F:transcription coactivator activity"/>
    <property type="evidence" value="ECO:0007669"/>
    <property type="project" value="InterPro"/>
</dbReference>
<dbReference type="PANTHER" id="PTHR33137:SF4">
    <property type="entry name" value="MEDIATOR OF RNA POLYMERASE II TRANSCRIPTION SUBUNIT 15A-RELATED"/>
    <property type="match status" value="1"/>
</dbReference>
<accession>A0A922K1R7</accession>
<feature type="compositionally biased region" description="Gly residues" evidence="3">
    <location>
        <begin position="13"/>
        <end position="25"/>
    </location>
</feature>
<dbReference type="Pfam" id="PF16987">
    <property type="entry name" value="KIX_2"/>
    <property type="match status" value="1"/>
</dbReference>
<dbReference type="EMBL" id="CM031826">
    <property type="protein sequence ID" value="KAG6728121.1"/>
    <property type="molecule type" value="Genomic_DNA"/>
</dbReference>
<dbReference type="FunFam" id="1.10.246.20:FF:000003">
    <property type="entry name" value="Mediator of RNA polymerase II transcription subunit 15a"/>
    <property type="match status" value="1"/>
</dbReference>
<dbReference type="PANTHER" id="PTHR33137">
    <property type="entry name" value="MEDIATOR OF RNA POLYMERASE II TRANSCRIPTION SUBUNIT 15A-RELATED"/>
    <property type="match status" value="1"/>
</dbReference>
<dbReference type="EMBL" id="CM031826">
    <property type="protein sequence ID" value="KAG6728120.1"/>
    <property type="molecule type" value="Genomic_DNA"/>
</dbReference>
<evidence type="ECO:0000256" key="3">
    <source>
        <dbReference type="SAM" id="MobiDB-lite"/>
    </source>
</evidence>
<evidence type="ECO:0000256" key="2">
    <source>
        <dbReference type="ARBA" id="ARBA00023242"/>
    </source>
</evidence>
<evidence type="ECO:0000313" key="6">
    <source>
        <dbReference type="Proteomes" id="UP000811246"/>
    </source>
</evidence>
<dbReference type="GO" id="GO:0005634">
    <property type="term" value="C:nucleus"/>
    <property type="evidence" value="ECO:0007669"/>
    <property type="project" value="UniProtKB-SubCell"/>
</dbReference>
<protein>
    <recommendedName>
        <fullName evidence="4">Mediator complex subunit 15 KIX domain-containing protein</fullName>
    </recommendedName>
</protein>
<evidence type="ECO:0000313" key="5">
    <source>
        <dbReference type="EMBL" id="KAG6728120.1"/>
    </source>
</evidence>
<comment type="subcellular location">
    <subcellularLocation>
        <location evidence="1">Nucleus</location>
    </subcellularLocation>
</comment>
<feature type="compositionally biased region" description="Polar residues" evidence="3">
    <location>
        <begin position="164"/>
        <end position="174"/>
    </location>
</feature>
<gene>
    <name evidence="5" type="ORF">I3842_02G157100</name>
</gene>
<feature type="compositionally biased region" description="Polar residues" evidence="3">
    <location>
        <begin position="1"/>
        <end position="10"/>
    </location>
</feature>
<keyword evidence="2" id="KW-0539">Nucleus</keyword>
<organism evidence="5 6">
    <name type="scientific">Carya illinoinensis</name>
    <name type="common">Pecan</name>
    <dbReference type="NCBI Taxonomy" id="32201"/>
    <lineage>
        <taxon>Eukaryota</taxon>
        <taxon>Viridiplantae</taxon>
        <taxon>Streptophyta</taxon>
        <taxon>Embryophyta</taxon>
        <taxon>Tracheophyta</taxon>
        <taxon>Spermatophyta</taxon>
        <taxon>Magnoliopsida</taxon>
        <taxon>eudicotyledons</taxon>
        <taxon>Gunneridae</taxon>
        <taxon>Pentapetalae</taxon>
        <taxon>rosids</taxon>
        <taxon>fabids</taxon>
        <taxon>Fagales</taxon>
        <taxon>Juglandaceae</taxon>
        <taxon>Carya</taxon>
    </lineage>
</organism>
<feature type="region of interest" description="Disordered" evidence="3">
    <location>
        <begin position="1"/>
        <end position="44"/>
    </location>
</feature>
<dbReference type="GO" id="GO:0031490">
    <property type="term" value="F:chromatin DNA binding"/>
    <property type="evidence" value="ECO:0007669"/>
    <property type="project" value="InterPro"/>
</dbReference>
<dbReference type="InterPro" id="IPR044661">
    <property type="entry name" value="MED15a/b/c-like"/>
</dbReference>
<feature type="domain" description="Mediator complex subunit 15 KIX" evidence="4">
    <location>
        <begin position="33"/>
        <end position="112"/>
    </location>
</feature>
<feature type="region of interest" description="Disordered" evidence="3">
    <location>
        <begin position="107"/>
        <end position="174"/>
    </location>
</feature>
<dbReference type="Proteomes" id="UP000811246">
    <property type="component" value="Chromosome 2"/>
</dbReference>
<dbReference type="AlphaFoldDB" id="A0A922K1R7"/>
<comment type="caution">
    <text evidence="5">The sequence shown here is derived from an EMBL/GenBank/DDBJ whole genome shotgun (WGS) entry which is preliminary data.</text>
</comment>
<name>A0A922K1R7_CARIL</name>
<evidence type="ECO:0000256" key="1">
    <source>
        <dbReference type="ARBA" id="ARBA00004123"/>
    </source>
</evidence>
<evidence type="ECO:0000259" key="4">
    <source>
        <dbReference type="Pfam" id="PF16987"/>
    </source>
</evidence>
<dbReference type="InterPro" id="IPR036546">
    <property type="entry name" value="MED15_KIX"/>
</dbReference>
<sequence>MDANNWRPTTGQGPVGGGIGGGRGAGEPTMDSGDWRTGLPPDSRQRIVSKIMDTLKRHLPVSGQEGLHELRKIAVRFEEKIFTAATSQGDYLRKISLKMLTVETKSQNPLANSLPSNSAGNGNRPPDLGHHPSDEDNDSEDDEFYYHSQDEVSEEADGPPPTSSPDNSTGNYGQ</sequence>
<reference evidence="5" key="1">
    <citation type="submission" date="2021-01" db="EMBL/GenBank/DDBJ databases">
        <authorList>
            <person name="Lovell J.T."/>
            <person name="Bentley N."/>
            <person name="Bhattarai G."/>
            <person name="Jenkins J.W."/>
            <person name="Sreedasyam A."/>
            <person name="Alarcon Y."/>
            <person name="Bock C."/>
            <person name="Boston L."/>
            <person name="Carlson J."/>
            <person name="Cervantes K."/>
            <person name="Clermont K."/>
            <person name="Krom N."/>
            <person name="Kubenka K."/>
            <person name="Mamidi S."/>
            <person name="Mattison C."/>
            <person name="Monteros M."/>
            <person name="Pisani C."/>
            <person name="Plott C."/>
            <person name="Rajasekar S."/>
            <person name="Rhein H.S."/>
            <person name="Rohla C."/>
            <person name="Song M."/>
            <person name="Hilaire R.S."/>
            <person name="Shu S."/>
            <person name="Wells L."/>
            <person name="Wang X."/>
            <person name="Webber J."/>
            <person name="Heerema R.J."/>
            <person name="Klein P."/>
            <person name="Conner P."/>
            <person name="Grauke L."/>
            <person name="Grimwood J."/>
            <person name="Schmutz J."/>
            <person name="Randall J.J."/>
        </authorList>
    </citation>
    <scope>NUCLEOTIDE SEQUENCE</scope>
    <source>
        <tissue evidence="5">Leaf</tissue>
    </source>
</reference>